<keyword evidence="20 27" id="KW-0472">Membrane</keyword>
<keyword evidence="13" id="KW-0812">Transmembrane</keyword>
<keyword evidence="19" id="KW-0443">Lipid metabolism</keyword>
<evidence type="ECO:0000256" key="4">
    <source>
        <dbReference type="ARBA" id="ARBA00004389"/>
    </source>
</evidence>
<feature type="binding site" evidence="29">
    <location>
        <position position="103"/>
    </location>
    <ligand>
        <name>substrate</name>
    </ligand>
</feature>
<evidence type="ECO:0000256" key="5">
    <source>
        <dbReference type="ARBA" id="ARBA00010617"/>
    </source>
</evidence>
<evidence type="ECO:0000256" key="18">
    <source>
        <dbReference type="ARBA" id="ARBA00023004"/>
    </source>
</evidence>
<evidence type="ECO:0000256" key="29">
    <source>
        <dbReference type="PIRSR" id="PIRSR000047-2"/>
    </source>
</evidence>
<evidence type="ECO:0000256" key="13">
    <source>
        <dbReference type="ARBA" id="ARBA00022692"/>
    </source>
</evidence>
<evidence type="ECO:0000256" key="28">
    <source>
        <dbReference type="PIRSR" id="PIRSR000047-1"/>
    </source>
</evidence>
<evidence type="ECO:0000256" key="9">
    <source>
        <dbReference type="ARBA" id="ARBA00022501"/>
    </source>
</evidence>
<evidence type="ECO:0000256" key="25">
    <source>
        <dbReference type="ARBA" id="ARBA00033404"/>
    </source>
</evidence>
<keyword evidence="12 27" id="KW-0349">Heme</keyword>
<evidence type="ECO:0000256" key="10">
    <source>
        <dbReference type="ARBA" id="ARBA00022516"/>
    </source>
</evidence>
<evidence type="ECO:0000256" key="23">
    <source>
        <dbReference type="ARBA" id="ARBA00023239"/>
    </source>
</evidence>
<comment type="function">
    <text evidence="26">Catalyzes the biosynthesis and metabolism of eicosanoids. Catalyzes the isomerization of prostaglandin H2 to prostacyclin (= prostaglandin I2), a potent mediator of vasodilation and inhibitor of platelet aggregation. Additionally, displays dehydratase activity, toward hydroperoxyeicosatetraenoates (HPETEs), especially toward (15S)-hydroperoxy-(5Z,8Z,11Z,13E)-eicosatetraenoate (15(S)-HPETE).</text>
</comment>
<comment type="catalytic activity">
    <reaction evidence="1">
        <text>prostaglandin H2 = prostaglandin I2</text>
        <dbReference type="Rhea" id="RHEA:23580"/>
        <dbReference type="ChEBI" id="CHEBI:57403"/>
        <dbReference type="ChEBI" id="CHEBI:57405"/>
        <dbReference type="EC" id="5.3.99.4"/>
    </reaction>
    <physiologicalReaction direction="left-to-right" evidence="1">
        <dbReference type="Rhea" id="RHEA:23581"/>
    </physiologicalReaction>
</comment>
<evidence type="ECO:0000313" key="32">
    <source>
        <dbReference type="Proteomes" id="UP000472271"/>
    </source>
</evidence>
<keyword evidence="32" id="KW-1185">Reference proteome</keyword>
<evidence type="ECO:0000256" key="11">
    <source>
        <dbReference type="ARBA" id="ARBA00022585"/>
    </source>
</evidence>
<feature type="binding site" evidence="29">
    <location>
        <position position="352"/>
    </location>
    <ligand>
        <name>substrate</name>
    </ligand>
</feature>
<keyword evidence="11" id="KW-0643">Prostaglandin biosynthesis</keyword>
<evidence type="ECO:0000256" key="6">
    <source>
        <dbReference type="ARBA" id="ARBA00012204"/>
    </source>
</evidence>
<keyword evidence="17" id="KW-1133">Transmembrane helix</keyword>
<dbReference type="Ensembl" id="ENSSORT00005042476.1">
    <property type="protein sequence ID" value="ENSSORP00005041412.1"/>
    <property type="gene ID" value="ENSSORG00005019264.1"/>
</dbReference>
<dbReference type="InterPro" id="IPR036396">
    <property type="entry name" value="Cyt_P450_sf"/>
</dbReference>
<keyword evidence="22" id="KW-0413">Isomerase</keyword>
<organism evidence="31 32">
    <name type="scientific">Sphaeramia orbicularis</name>
    <name type="common">orbiculate cardinalfish</name>
    <dbReference type="NCBI Taxonomy" id="375764"/>
    <lineage>
        <taxon>Eukaryota</taxon>
        <taxon>Metazoa</taxon>
        <taxon>Chordata</taxon>
        <taxon>Craniata</taxon>
        <taxon>Vertebrata</taxon>
        <taxon>Euteleostomi</taxon>
        <taxon>Actinopterygii</taxon>
        <taxon>Neopterygii</taxon>
        <taxon>Teleostei</taxon>
        <taxon>Neoteleostei</taxon>
        <taxon>Acanthomorphata</taxon>
        <taxon>Gobiaria</taxon>
        <taxon>Kurtiformes</taxon>
        <taxon>Apogonoidei</taxon>
        <taxon>Apogonidae</taxon>
        <taxon>Apogoninae</taxon>
        <taxon>Sphaeramia</taxon>
    </lineage>
</organism>
<evidence type="ECO:0000256" key="7">
    <source>
        <dbReference type="ARBA" id="ARBA00013084"/>
    </source>
</evidence>
<reference evidence="31" key="1">
    <citation type="submission" date="2019-06" db="EMBL/GenBank/DDBJ databases">
        <authorList>
            <consortium name="Wellcome Sanger Institute Data Sharing"/>
        </authorList>
    </citation>
    <scope>NUCLEOTIDE SEQUENCE [LARGE SCALE GENOMIC DNA]</scope>
</reference>
<sequence length="472" mass="53936">MMWTIFLFGFAVLLYFALTHRSRSKTEPPLDKGFIPWLGHALEFGKDASKFLNRMKQKHGNIFTVHVVGRYVTVLLDPHSYDAVIGDSDSLDFTRYAQVLMDRIFNLQLPHHQPVKEKAIMKHCAACLSFHQDTKGHHSSTERYSHSHMYYLSCSCRAGYLTLFGGEQNNNSTDPSSVYEEYRKFDGLLTKMARGTLKSAERRTAHSVRHRLCELLAPAGLSEDSGSSPWLHAYRRLLQEEGADEEMQKKAILMQLWATQGNVGPAAFWLLGHLLTHPDALTAVKREFSRISQMETSETALLDRLVNTPVFDSALEETLRLTAAPFITREVLKEKTLHMADGQEYLLRKGDRVCLFPFISPQMDPEIYHEPQKFKYNRFLNEDGSPKIDFYKGGRQLKYYTMPWGAGTNGCVGKQFAINTIRQFVYMLLTNYDLELCDPNAQLPEVNTGRYGFGMLQPEGDLLVRCKPRNAL</sequence>
<evidence type="ECO:0000256" key="14">
    <source>
        <dbReference type="ARBA" id="ARBA00022723"/>
    </source>
</evidence>
<evidence type="ECO:0000256" key="3">
    <source>
        <dbReference type="ARBA" id="ARBA00001971"/>
    </source>
</evidence>
<keyword evidence="10" id="KW-0444">Lipid biosynthesis</keyword>
<feature type="binding site" evidence="29">
    <location>
        <position position="262"/>
    </location>
    <ligand>
        <name>substrate</name>
    </ligand>
</feature>
<evidence type="ECO:0000256" key="8">
    <source>
        <dbReference type="ARBA" id="ARBA00017409"/>
    </source>
</evidence>
<keyword evidence="16" id="KW-0276">Fatty acid metabolism</keyword>
<keyword evidence="14 27" id="KW-0479">Metal-binding</keyword>
<dbReference type="GO" id="GO:0008116">
    <property type="term" value="F:prostaglandin-I synthase activity"/>
    <property type="evidence" value="ECO:0007669"/>
    <property type="project" value="UniProtKB-EC"/>
</dbReference>
<evidence type="ECO:0000256" key="15">
    <source>
        <dbReference type="ARBA" id="ARBA00022824"/>
    </source>
</evidence>
<dbReference type="GO" id="GO:0020037">
    <property type="term" value="F:heme binding"/>
    <property type="evidence" value="ECO:0007669"/>
    <property type="project" value="InterPro"/>
</dbReference>
<evidence type="ECO:0000256" key="19">
    <source>
        <dbReference type="ARBA" id="ARBA00023098"/>
    </source>
</evidence>
<evidence type="ECO:0000256" key="26">
    <source>
        <dbReference type="ARBA" id="ARBA00045141"/>
    </source>
</evidence>
<dbReference type="SUPFAM" id="SSF48264">
    <property type="entry name" value="Cytochrome P450"/>
    <property type="match status" value="1"/>
</dbReference>
<keyword evidence="15 27" id="KW-0256">Endoplasmic reticulum</keyword>
<dbReference type="AlphaFoldDB" id="A0A673BLF4"/>
<protein>
    <recommendedName>
        <fullName evidence="8">Prostacyclin synthase</fullName>
        <ecNumber evidence="7">4.2.1.152</ecNumber>
        <ecNumber evidence="6">5.3.99.4</ecNumber>
    </recommendedName>
    <alternativeName>
        <fullName evidence="25">Hydroperoxy icosatetraenoate dehydratase</fullName>
    </alternativeName>
    <alternativeName>
        <fullName evidence="24">Prostaglandin I2 synthase</fullName>
    </alternativeName>
</protein>
<dbReference type="InterPro" id="IPR001128">
    <property type="entry name" value="Cyt_P450"/>
</dbReference>
<evidence type="ECO:0000256" key="21">
    <source>
        <dbReference type="ARBA" id="ARBA00023160"/>
    </source>
</evidence>
<evidence type="ECO:0000256" key="27">
    <source>
        <dbReference type="PIRNR" id="PIRNR000047"/>
    </source>
</evidence>
<comment type="cofactor">
    <cofactor evidence="3 27 28">
        <name>heme</name>
        <dbReference type="ChEBI" id="CHEBI:30413"/>
    </cofactor>
</comment>
<dbReference type="GO" id="GO:0106256">
    <property type="term" value="F:hydroperoxy icosatetraenoate dehydratase activity"/>
    <property type="evidence" value="ECO:0007669"/>
    <property type="project" value="UniProtKB-EC"/>
</dbReference>
<dbReference type="Gene3D" id="1.10.630.10">
    <property type="entry name" value="Cytochrome P450"/>
    <property type="match status" value="1"/>
</dbReference>
<dbReference type="Proteomes" id="UP000472271">
    <property type="component" value="Chromosome 5"/>
</dbReference>
<keyword evidence="18 27" id="KW-0408">Iron</keyword>
<keyword evidence="23" id="KW-0456">Lyase</keyword>
<accession>A0A673BLF4</accession>
<proteinExistence type="inferred from homology"/>
<comment type="catalytic activity">
    <reaction evidence="2">
        <text>a hydroperoxyeicosatetraenoate = an oxoeicosatetraenoate + H2O</text>
        <dbReference type="Rhea" id="RHEA:55556"/>
        <dbReference type="ChEBI" id="CHEBI:15377"/>
        <dbReference type="ChEBI" id="CHEBI:59720"/>
        <dbReference type="ChEBI" id="CHEBI:131859"/>
        <dbReference type="EC" id="4.2.1.152"/>
    </reaction>
    <physiologicalReaction direction="left-to-right" evidence="2">
        <dbReference type="Rhea" id="RHEA:55557"/>
    </physiologicalReaction>
</comment>
<dbReference type="PRINTS" id="PR00465">
    <property type="entry name" value="EP450IV"/>
</dbReference>
<dbReference type="GO" id="GO:0005789">
    <property type="term" value="C:endoplasmic reticulum membrane"/>
    <property type="evidence" value="ECO:0007669"/>
    <property type="project" value="UniProtKB-SubCell"/>
</dbReference>
<dbReference type="InterPro" id="IPR002403">
    <property type="entry name" value="Cyt_P450_E_grp-IV"/>
</dbReference>
<dbReference type="PANTHER" id="PTHR24306">
    <property type="match status" value="1"/>
</dbReference>
<reference evidence="31" key="2">
    <citation type="submission" date="2025-08" db="UniProtKB">
        <authorList>
            <consortium name="Ensembl"/>
        </authorList>
    </citation>
    <scope>IDENTIFICATION</scope>
</reference>
<evidence type="ECO:0000256" key="17">
    <source>
        <dbReference type="ARBA" id="ARBA00022989"/>
    </source>
</evidence>
<evidence type="ECO:0000256" key="16">
    <source>
        <dbReference type="ARBA" id="ARBA00022832"/>
    </source>
</evidence>
<comment type="subcellular location">
    <subcellularLocation>
        <location evidence="4">Endoplasmic reticulum membrane</location>
        <topology evidence="4">Single-pass membrane protein</topology>
    </subcellularLocation>
</comment>
<evidence type="ECO:0000256" key="30">
    <source>
        <dbReference type="SAM" id="SignalP"/>
    </source>
</evidence>
<comment type="similarity">
    <text evidence="5 27">Belongs to the cytochrome P450 family.</text>
</comment>
<keyword evidence="9" id="KW-0644">Prostaglandin metabolism</keyword>
<evidence type="ECO:0000313" key="31">
    <source>
        <dbReference type="Ensembl" id="ENSSORP00005041412.1"/>
    </source>
</evidence>
<feature type="chain" id="PRO_5025548939" description="Prostacyclin synthase" evidence="30">
    <location>
        <begin position="20"/>
        <end position="472"/>
    </location>
</feature>
<evidence type="ECO:0000256" key="12">
    <source>
        <dbReference type="ARBA" id="ARBA00022617"/>
    </source>
</evidence>
<dbReference type="EC" id="5.3.99.4" evidence="6"/>
<name>A0A673BLF4_9TELE</name>
<keyword evidence="21" id="KW-0275">Fatty acid biosynthesis</keyword>
<feature type="binding site" evidence="29">
    <location>
        <position position="109"/>
    </location>
    <ligand>
        <name>substrate</name>
    </ligand>
</feature>
<dbReference type="GO" id="GO:0005506">
    <property type="term" value="F:iron ion binding"/>
    <property type="evidence" value="ECO:0007669"/>
    <property type="project" value="InterPro"/>
</dbReference>
<dbReference type="InterPro" id="IPR024204">
    <property type="entry name" value="Cyt_P450_CYP7A1-type"/>
</dbReference>
<dbReference type="GO" id="GO:0001516">
    <property type="term" value="P:prostaglandin biosynthetic process"/>
    <property type="evidence" value="ECO:0007669"/>
    <property type="project" value="UniProtKB-KW"/>
</dbReference>
<feature type="binding site" description="axial binding residue" evidence="28">
    <location>
        <position position="411"/>
    </location>
    <ligand>
        <name>heme</name>
        <dbReference type="ChEBI" id="CHEBI:30413"/>
    </ligand>
    <ligandPart>
        <name>Fe</name>
        <dbReference type="ChEBI" id="CHEBI:18248"/>
    </ligandPart>
</feature>
<evidence type="ECO:0000256" key="24">
    <source>
        <dbReference type="ARBA" id="ARBA00031205"/>
    </source>
</evidence>
<evidence type="ECO:0000256" key="1">
    <source>
        <dbReference type="ARBA" id="ARBA00000463"/>
    </source>
</evidence>
<dbReference type="GO" id="GO:0004497">
    <property type="term" value="F:monooxygenase activity"/>
    <property type="evidence" value="ECO:0007669"/>
    <property type="project" value="InterPro"/>
</dbReference>
<gene>
    <name evidence="31" type="primary">LOC115419846</name>
</gene>
<dbReference type="EC" id="4.2.1.152" evidence="7"/>
<dbReference type="Pfam" id="PF00067">
    <property type="entry name" value="p450"/>
    <property type="match status" value="1"/>
</dbReference>
<dbReference type="PIRSF" id="PIRSF000047">
    <property type="entry name" value="Cytochrome_CYPVIIA1"/>
    <property type="match status" value="1"/>
</dbReference>
<feature type="signal peptide" evidence="30">
    <location>
        <begin position="1"/>
        <end position="19"/>
    </location>
</feature>
<dbReference type="PANTHER" id="PTHR24306:SF4">
    <property type="entry name" value="PROSTACYCLIN SYNTHASE"/>
    <property type="match status" value="1"/>
</dbReference>
<reference evidence="31" key="3">
    <citation type="submission" date="2025-09" db="UniProtKB">
        <authorList>
            <consortium name="Ensembl"/>
        </authorList>
    </citation>
    <scope>IDENTIFICATION</scope>
</reference>
<evidence type="ECO:0000256" key="2">
    <source>
        <dbReference type="ARBA" id="ARBA00001719"/>
    </source>
</evidence>
<evidence type="ECO:0000256" key="20">
    <source>
        <dbReference type="ARBA" id="ARBA00023136"/>
    </source>
</evidence>
<dbReference type="GO" id="GO:0016705">
    <property type="term" value="F:oxidoreductase activity, acting on paired donors, with incorporation or reduction of molecular oxygen"/>
    <property type="evidence" value="ECO:0007669"/>
    <property type="project" value="InterPro"/>
</dbReference>
<keyword evidence="30" id="KW-0732">Signal</keyword>
<evidence type="ECO:0000256" key="22">
    <source>
        <dbReference type="ARBA" id="ARBA00023235"/>
    </source>
</evidence>